<keyword evidence="1" id="KW-0812">Transmembrane</keyword>
<name>A0ABT0GSE4_9HYPH</name>
<feature type="transmembrane region" description="Helical" evidence="1">
    <location>
        <begin position="184"/>
        <end position="201"/>
    </location>
</feature>
<feature type="transmembrane region" description="Helical" evidence="1">
    <location>
        <begin position="231"/>
        <end position="252"/>
    </location>
</feature>
<sequence length="299" mass="35167">MLKQFKPMKRWTLGHLHRSLHYLSEQTPKNITGVSEVGLEYTIYDRSRFKSGRGIIHALTVQSNIRVKSNSFDDYVLVFNFYRELKSKYSKLHILSRILKVYHLDHKLPIPKQKLYSHFGNMDMNPFPFKNEFRQYTKIRKIHYYIGGWSKERLEGLLDISELAAKREADRTHYKITNLRDGKSFNLITTFTSIFLAYLAISPKTSSDVDISGIFVKFLKRLEVPGGFDPLWANIFTCIAIWFAIRFVFIAYSTIRIFWLSRHLGEIELLDFAIRMAASSRLPRTFELKQVSQRDSFTN</sequence>
<keyword evidence="1" id="KW-1133">Transmembrane helix</keyword>
<protein>
    <submittedName>
        <fullName evidence="2">Uncharacterized protein</fullName>
    </submittedName>
</protein>
<reference evidence="2" key="1">
    <citation type="submission" date="2022-04" db="EMBL/GenBank/DDBJ databases">
        <title>Roseibium sp. CAU 1639 isolated from mud.</title>
        <authorList>
            <person name="Kim W."/>
        </authorList>
    </citation>
    <scope>NUCLEOTIDE SEQUENCE</scope>
    <source>
        <strain evidence="2">CAU 1639</strain>
    </source>
</reference>
<proteinExistence type="predicted"/>
<dbReference type="RefSeq" id="WP_248153312.1">
    <property type="nucleotide sequence ID" value="NZ_JALNMJ010000005.1"/>
</dbReference>
<gene>
    <name evidence="2" type="ORF">M0H32_09355</name>
</gene>
<organism evidence="2 3">
    <name type="scientific">Roseibium sediminicola</name>
    <dbReference type="NCBI Taxonomy" id="2933272"/>
    <lineage>
        <taxon>Bacteria</taxon>
        <taxon>Pseudomonadati</taxon>
        <taxon>Pseudomonadota</taxon>
        <taxon>Alphaproteobacteria</taxon>
        <taxon>Hyphomicrobiales</taxon>
        <taxon>Stappiaceae</taxon>
        <taxon>Roseibium</taxon>
    </lineage>
</organism>
<keyword evidence="1" id="KW-0472">Membrane</keyword>
<comment type="caution">
    <text evidence="2">The sequence shown here is derived from an EMBL/GenBank/DDBJ whole genome shotgun (WGS) entry which is preliminary data.</text>
</comment>
<evidence type="ECO:0000256" key="1">
    <source>
        <dbReference type="SAM" id="Phobius"/>
    </source>
</evidence>
<dbReference type="Proteomes" id="UP001431221">
    <property type="component" value="Unassembled WGS sequence"/>
</dbReference>
<accession>A0ABT0GSE4</accession>
<evidence type="ECO:0000313" key="2">
    <source>
        <dbReference type="EMBL" id="MCK7612365.1"/>
    </source>
</evidence>
<dbReference type="EMBL" id="JALNMJ010000005">
    <property type="protein sequence ID" value="MCK7612365.1"/>
    <property type="molecule type" value="Genomic_DNA"/>
</dbReference>
<keyword evidence="3" id="KW-1185">Reference proteome</keyword>
<evidence type="ECO:0000313" key="3">
    <source>
        <dbReference type="Proteomes" id="UP001431221"/>
    </source>
</evidence>